<dbReference type="InterPro" id="IPR052285">
    <property type="entry name" value="NEXT_complex_subunit"/>
</dbReference>
<feature type="compositionally biased region" description="Gly residues" evidence="5">
    <location>
        <begin position="222"/>
        <end position="239"/>
    </location>
</feature>
<comment type="subcellular location">
    <subcellularLocation>
        <location evidence="1">Nucleus</location>
        <location evidence="1">Nucleoplasm</location>
    </subcellularLocation>
</comment>
<evidence type="ECO:0000313" key="8">
    <source>
        <dbReference type="Proteomes" id="UP001562425"/>
    </source>
</evidence>
<reference evidence="7 8" key="1">
    <citation type="submission" date="2024-05" db="EMBL/GenBank/DDBJ databases">
        <title>Culex pipiens pipiens assembly and annotation.</title>
        <authorList>
            <person name="Alout H."/>
            <person name="Durand T."/>
        </authorList>
    </citation>
    <scope>NUCLEOTIDE SEQUENCE [LARGE SCALE GENOMIC DNA]</scope>
    <source>
        <strain evidence="7">HA-2024</strain>
        <tissue evidence="7">Whole body</tissue>
    </source>
</reference>
<dbReference type="SMART" id="SM00360">
    <property type="entry name" value="RRM"/>
    <property type="match status" value="1"/>
</dbReference>
<dbReference type="PANTHER" id="PTHR13798:SF11">
    <property type="entry name" value="RNA-BINDING PROTEIN 7-RELATED"/>
    <property type="match status" value="1"/>
</dbReference>
<protein>
    <recommendedName>
        <fullName evidence="6">RRM domain-containing protein</fullName>
    </recommendedName>
</protein>
<feature type="compositionally biased region" description="Low complexity" evidence="5">
    <location>
        <begin position="160"/>
        <end position="171"/>
    </location>
</feature>
<dbReference type="InterPro" id="IPR012677">
    <property type="entry name" value="Nucleotide-bd_a/b_plait_sf"/>
</dbReference>
<sequence>MSEEDERTLWCGNLSDKVTEELLYELFVQAGPVQLVKIPRDNEKRQRSYAFITYGHAASVEYAIEIFEGTKLFQRPLTLHKKSKNGPNPAASPKVNFNSNQRGQQQFQNQNQNQQQFQNSPGGMRDELLSQLNLGSDMMNPALVGQMMANMQELIMQQMNQPMQQQQNHQGKMNHRNNRSHHQQQPYSRGDNNRGGGGDGQQMYSRDRNDGQMYSRDRGGRNRNGGGSGGGGGGGGGGNQNRRNDYRGRR</sequence>
<dbReference type="AlphaFoldDB" id="A0ABD1DYA4"/>
<dbReference type="PANTHER" id="PTHR13798">
    <property type="entry name" value="RNA BINDING MOTIF RBM PROTEIN -RELATED"/>
    <property type="match status" value="1"/>
</dbReference>
<dbReference type="EMBL" id="JBEHCU010000070">
    <property type="protein sequence ID" value="KAL1404740.1"/>
    <property type="molecule type" value="Genomic_DNA"/>
</dbReference>
<evidence type="ECO:0000256" key="1">
    <source>
        <dbReference type="ARBA" id="ARBA00004642"/>
    </source>
</evidence>
<dbReference type="GO" id="GO:0005654">
    <property type="term" value="C:nucleoplasm"/>
    <property type="evidence" value="ECO:0007669"/>
    <property type="project" value="UniProtKB-SubCell"/>
</dbReference>
<dbReference type="Pfam" id="PF00076">
    <property type="entry name" value="RRM_1"/>
    <property type="match status" value="1"/>
</dbReference>
<evidence type="ECO:0000256" key="4">
    <source>
        <dbReference type="PROSITE-ProRule" id="PRU00176"/>
    </source>
</evidence>
<feature type="domain" description="RRM" evidence="6">
    <location>
        <begin position="7"/>
        <end position="84"/>
    </location>
</feature>
<feature type="region of interest" description="Disordered" evidence="5">
    <location>
        <begin position="160"/>
        <end position="250"/>
    </location>
</feature>
<feature type="region of interest" description="Disordered" evidence="5">
    <location>
        <begin position="103"/>
        <end position="127"/>
    </location>
</feature>
<feature type="compositionally biased region" description="Basic and acidic residues" evidence="5">
    <location>
        <begin position="205"/>
        <end position="220"/>
    </location>
</feature>
<feature type="compositionally biased region" description="Low complexity" evidence="5">
    <location>
        <begin position="103"/>
        <end position="119"/>
    </location>
</feature>
<keyword evidence="8" id="KW-1185">Reference proteome</keyword>
<comment type="caution">
    <text evidence="7">The sequence shown here is derived from an EMBL/GenBank/DDBJ whole genome shotgun (WGS) entry which is preliminary data.</text>
</comment>
<keyword evidence="2 4" id="KW-0694">RNA-binding</keyword>
<evidence type="ECO:0000259" key="6">
    <source>
        <dbReference type="PROSITE" id="PS50102"/>
    </source>
</evidence>
<name>A0ABD1DYA4_CULPP</name>
<dbReference type="PROSITE" id="PS50102">
    <property type="entry name" value="RRM"/>
    <property type="match status" value="1"/>
</dbReference>
<dbReference type="Proteomes" id="UP001562425">
    <property type="component" value="Unassembled WGS sequence"/>
</dbReference>
<keyword evidence="3" id="KW-0539">Nucleus</keyword>
<proteinExistence type="predicted"/>
<feature type="compositionally biased region" description="Basic residues" evidence="5">
    <location>
        <begin position="172"/>
        <end position="182"/>
    </location>
</feature>
<dbReference type="Gene3D" id="3.30.70.330">
    <property type="match status" value="1"/>
</dbReference>
<accession>A0ABD1DYA4</accession>
<dbReference type="CDD" id="cd12336">
    <property type="entry name" value="RRM_RBM7_like"/>
    <property type="match status" value="1"/>
</dbReference>
<evidence type="ECO:0000256" key="2">
    <source>
        <dbReference type="ARBA" id="ARBA00022884"/>
    </source>
</evidence>
<dbReference type="SUPFAM" id="SSF54928">
    <property type="entry name" value="RNA-binding domain, RBD"/>
    <property type="match status" value="1"/>
</dbReference>
<evidence type="ECO:0000313" key="7">
    <source>
        <dbReference type="EMBL" id="KAL1404740.1"/>
    </source>
</evidence>
<evidence type="ECO:0000256" key="5">
    <source>
        <dbReference type="SAM" id="MobiDB-lite"/>
    </source>
</evidence>
<dbReference type="InterPro" id="IPR000504">
    <property type="entry name" value="RRM_dom"/>
</dbReference>
<organism evidence="7 8">
    <name type="scientific">Culex pipiens pipiens</name>
    <name type="common">Northern house mosquito</name>
    <dbReference type="NCBI Taxonomy" id="38569"/>
    <lineage>
        <taxon>Eukaryota</taxon>
        <taxon>Metazoa</taxon>
        <taxon>Ecdysozoa</taxon>
        <taxon>Arthropoda</taxon>
        <taxon>Hexapoda</taxon>
        <taxon>Insecta</taxon>
        <taxon>Pterygota</taxon>
        <taxon>Neoptera</taxon>
        <taxon>Endopterygota</taxon>
        <taxon>Diptera</taxon>
        <taxon>Nematocera</taxon>
        <taxon>Culicoidea</taxon>
        <taxon>Culicidae</taxon>
        <taxon>Culicinae</taxon>
        <taxon>Culicini</taxon>
        <taxon>Culex</taxon>
        <taxon>Culex</taxon>
    </lineage>
</organism>
<evidence type="ECO:0000256" key="3">
    <source>
        <dbReference type="ARBA" id="ARBA00023242"/>
    </source>
</evidence>
<dbReference type="InterPro" id="IPR035979">
    <property type="entry name" value="RBD_domain_sf"/>
</dbReference>
<dbReference type="GO" id="GO:0003723">
    <property type="term" value="F:RNA binding"/>
    <property type="evidence" value="ECO:0007669"/>
    <property type="project" value="UniProtKB-UniRule"/>
</dbReference>
<gene>
    <name evidence="7" type="ORF">pipiens_005242</name>
</gene>